<sequence length="632" mass="69729">MTIRPLVVSLLVAGTLAGLVTLRWSHPDANRPLEYDEWVSLEYYTWVGLESDGQMREIRRADQLAELDDPSPFQLAAGMYRATGVWLEPNNHVLHSALLNLVSSRTPRTPQFVRLTALAGAAVFAFACFALFYWGLRWRYAAAFAAVWAFSLPYVVRFSLEARGYSLMLALQVIFLTAAWVLARRPASVPRAAVMSITAAATFMNVVSLAVDWLLPAYFVLWLVPPAPVNVEDPQETRHRRRQWRTSLFAQMLAIGSVGLVFLMDRLPYVVSSAQQYGNRVLSVAEFGRGLLEIGRDLFPGPVGMVVFVAGAAGLLLMPFRRADRSLGLLALAVVAVSLLHFWGTHKLPYARTCGYILPLAIAGLAFLVERICWAINSTPLRFVTLVGILTATAGMAWQTADTGHWDHQALAQLEEQSTPADEPVYVVLPAGNEYWFAKYLPQEWQTAADRVAAERPIRHVALWVDESADWSLATDFGPAAVLPESWRTASAPVSQIGRTYRIVSLNVQPIASDDLDWQSQTSPVFAVWWPDPSRIGLSGQGVASLLQDNAVPAIRRIHRVPAKLDFYGQLNAIEFFALTSQDRQLLGDILEDAVETFGGEVQLFTVTTPDSRTEVGAAGPVANLSSTPLLD</sequence>
<accession>A0A517Z3K5</accession>
<gene>
    <name evidence="2" type="ORF">Mal4_13750</name>
</gene>
<dbReference type="KEGG" id="mri:Mal4_13750"/>
<feature type="transmembrane region" description="Helical" evidence="1">
    <location>
        <begin position="140"/>
        <end position="158"/>
    </location>
</feature>
<feature type="transmembrane region" description="Helical" evidence="1">
    <location>
        <begin position="381"/>
        <end position="398"/>
    </location>
</feature>
<dbReference type="RefSeq" id="WP_145367769.1">
    <property type="nucleotide sequence ID" value="NZ_CP036275.1"/>
</dbReference>
<dbReference type="AlphaFoldDB" id="A0A517Z3K5"/>
<evidence type="ECO:0000313" key="2">
    <source>
        <dbReference type="EMBL" id="QDU37072.1"/>
    </source>
</evidence>
<organism evidence="2 3">
    <name type="scientific">Maioricimonas rarisocia</name>
    <dbReference type="NCBI Taxonomy" id="2528026"/>
    <lineage>
        <taxon>Bacteria</taxon>
        <taxon>Pseudomonadati</taxon>
        <taxon>Planctomycetota</taxon>
        <taxon>Planctomycetia</taxon>
        <taxon>Planctomycetales</taxon>
        <taxon>Planctomycetaceae</taxon>
        <taxon>Maioricimonas</taxon>
    </lineage>
</organism>
<proteinExistence type="predicted"/>
<dbReference type="EMBL" id="CP036275">
    <property type="protein sequence ID" value="QDU37072.1"/>
    <property type="molecule type" value="Genomic_DNA"/>
</dbReference>
<reference evidence="2 3" key="1">
    <citation type="submission" date="2019-02" db="EMBL/GenBank/DDBJ databases">
        <title>Deep-cultivation of Planctomycetes and their phenomic and genomic characterization uncovers novel biology.</title>
        <authorList>
            <person name="Wiegand S."/>
            <person name="Jogler M."/>
            <person name="Boedeker C."/>
            <person name="Pinto D."/>
            <person name="Vollmers J."/>
            <person name="Rivas-Marin E."/>
            <person name="Kohn T."/>
            <person name="Peeters S.H."/>
            <person name="Heuer A."/>
            <person name="Rast P."/>
            <person name="Oberbeckmann S."/>
            <person name="Bunk B."/>
            <person name="Jeske O."/>
            <person name="Meyerdierks A."/>
            <person name="Storesund J.E."/>
            <person name="Kallscheuer N."/>
            <person name="Luecker S."/>
            <person name="Lage O.M."/>
            <person name="Pohl T."/>
            <person name="Merkel B.J."/>
            <person name="Hornburger P."/>
            <person name="Mueller R.-W."/>
            <person name="Bruemmer F."/>
            <person name="Labrenz M."/>
            <person name="Spormann A.M."/>
            <person name="Op den Camp H."/>
            <person name="Overmann J."/>
            <person name="Amann R."/>
            <person name="Jetten M.S.M."/>
            <person name="Mascher T."/>
            <person name="Medema M.H."/>
            <person name="Devos D.P."/>
            <person name="Kaster A.-K."/>
            <person name="Ovreas L."/>
            <person name="Rohde M."/>
            <person name="Galperin M.Y."/>
            <person name="Jogler C."/>
        </authorList>
    </citation>
    <scope>NUCLEOTIDE SEQUENCE [LARGE SCALE GENOMIC DNA]</scope>
    <source>
        <strain evidence="2 3">Mal4</strain>
    </source>
</reference>
<keyword evidence="3" id="KW-1185">Reference proteome</keyword>
<keyword evidence="1" id="KW-0472">Membrane</keyword>
<dbReference type="OrthoDB" id="9832249at2"/>
<feature type="transmembrane region" description="Helical" evidence="1">
    <location>
        <begin position="112"/>
        <end position="134"/>
    </location>
</feature>
<feature type="transmembrane region" description="Helical" evidence="1">
    <location>
        <begin position="350"/>
        <end position="369"/>
    </location>
</feature>
<feature type="transmembrane region" description="Helical" evidence="1">
    <location>
        <begin position="244"/>
        <end position="264"/>
    </location>
</feature>
<feature type="transmembrane region" description="Helical" evidence="1">
    <location>
        <begin position="203"/>
        <end position="224"/>
    </location>
</feature>
<feature type="transmembrane region" description="Helical" evidence="1">
    <location>
        <begin position="299"/>
        <end position="320"/>
    </location>
</feature>
<keyword evidence="1" id="KW-1133">Transmembrane helix</keyword>
<feature type="transmembrane region" description="Helical" evidence="1">
    <location>
        <begin position="6"/>
        <end position="24"/>
    </location>
</feature>
<evidence type="ECO:0008006" key="4">
    <source>
        <dbReference type="Google" id="ProtNLM"/>
    </source>
</evidence>
<evidence type="ECO:0000256" key="1">
    <source>
        <dbReference type="SAM" id="Phobius"/>
    </source>
</evidence>
<feature type="transmembrane region" description="Helical" evidence="1">
    <location>
        <begin position="165"/>
        <end position="183"/>
    </location>
</feature>
<feature type="transmembrane region" description="Helical" evidence="1">
    <location>
        <begin position="327"/>
        <end position="344"/>
    </location>
</feature>
<keyword evidence="1" id="KW-0812">Transmembrane</keyword>
<evidence type="ECO:0000313" key="3">
    <source>
        <dbReference type="Proteomes" id="UP000320496"/>
    </source>
</evidence>
<name>A0A517Z3K5_9PLAN</name>
<protein>
    <recommendedName>
        <fullName evidence="4">Glycosyltransferase RgtA/B/C/D-like domain-containing protein</fullName>
    </recommendedName>
</protein>
<dbReference type="Proteomes" id="UP000320496">
    <property type="component" value="Chromosome"/>
</dbReference>